<feature type="compositionally biased region" description="Basic residues" evidence="1">
    <location>
        <begin position="34"/>
        <end position="58"/>
    </location>
</feature>
<evidence type="ECO:0000313" key="2">
    <source>
        <dbReference type="EMBL" id="KAK8760769.1"/>
    </source>
</evidence>
<feature type="compositionally biased region" description="Acidic residues" evidence="1">
    <location>
        <begin position="160"/>
        <end position="169"/>
    </location>
</feature>
<keyword evidence="3" id="KW-1185">Reference proteome</keyword>
<dbReference type="AlphaFoldDB" id="A0AAQ4DE79"/>
<feature type="region of interest" description="Disordered" evidence="1">
    <location>
        <begin position="30"/>
        <end position="202"/>
    </location>
</feature>
<name>A0AAQ4DE79_AMBAM</name>
<reference evidence="2 3" key="1">
    <citation type="journal article" date="2023" name="Arcadia Sci">
        <title>De novo assembly of a long-read Amblyomma americanum tick genome.</title>
        <authorList>
            <person name="Chou S."/>
            <person name="Poskanzer K.E."/>
            <person name="Rollins M."/>
            <person name="Thuy-Boun P.S."/>
        </authorList>
    </citation>
    <scope>NUCLEOTIDE SEQUENCE [LARGE SCALE GENOMIC DNA]</scope>
    <source>
        <strain evidence="2">F_SG_1</strain>
        <tissue evidence="2">Salivary glands</tissue>
    </source>
</reference>
<proteinExistence type="predicted"/>
<organism evidence="2 3">
    <name type="scientific">Amblyomma americanum</name>
    <name type="common">Lone star tick</name>
    <dbReference type="NCBI Taxonomy" id="6943"/>
    <lineage>
        <taxon>Eukaryota</taxon>
        <taxon>Metazoa</taxon>
        <taxon>Ecdysozoa</taxon>
        <taxon>Arthropoda</taxon>
        <taxon>Chelicerata</taxon>
        <taxon>Arachnida</taxon>
        <taxon>Acari</taxon>
        <taxon>Parasitiformes</taxon>
        <taxon>Ixodida</taxon>
        <taxon>Ixodoidea</taxon>
        <taxon>Ixodidae</taxon>
        <taxon>Amblyomminae</taxon>
        <taxon>Amblyomma</taxon>
    </lineage>
</organism>
<sequence length="202" mass="23064">MQSMWNTFLARNPILRKKHESEVEAMRLLLSKGKSIKRRQRKSGKNARAGRRPSWRSRKNAECPTDSDEDAQGDLFHTPLPGFRRKKRTTIEDRYRPLDIQVTRATPAQPISDRKVLLSEQSSEESSDGAEKDERDLPSAGQEMTANSDDSLSEKHQASDDVDDLEENNSSESGNYPPLLSRREAQYFETGNDEDYCEDSDN</sequence>
<feature type="compositionally biased region" description="Acidic residues" evidence="1">
    <location>
        <begin position="191"/>
        <end position="202"/>
    </location>
</feature>
<dbReference type="EMBL" id="JARKHS020031933">
    <property type="protein sequence ID" value="KAK8760769.1"/>
    <property type="molecule type" value="Genomic_DNA"/>
</dbReference>
<gene>
    <name evidence="2" type="ORF">V5799_027961</name>
</gene>
<dbReference type="Proteomes" id="UP001321473">
    <property type="component" value="Unassembled WGS sequence"/>
</dbReference>
<evidence type="ECO:0000313" key="3">
    <source>
        <dbReference type="Proteomes" id="UP001321473"/>
    </source>
</evidence>
<protein>
    <submittedName>
        <fullName evidence="2">Uncharacterized protein</fullName>
    </submittedName>
</protein>
<comment type="caution">
    <text evidence="2">The sequence shown here is derived from an EMBL/GenBank/DDBJ whole genome shotgun (WGS) entry which is preliminary data.</text>
</comment>
<accession>A0AAQ4DE79</accession>
<evidence type="ECO:0000256" key="1">
    <source>
        <dbReference type="SAM" id="MobiDB-lite"/>
    </source>
</evidence>